<proteinExistence type="predicted"/>
<reference evidence="2" key="1">
    <citation type="journal article" date="2023" name="Science">
        <title>Genome structures resolve the early diversification of teleost fishes.</title>
        <authorList>
            <person name="Parey E."/>
            <person name="Louis A."/>
            <person name="Montfort J."/>
            <person name="Bouchez O."/>
            <person name="Roques C."/>
            <person name="Iampietro C."/>
            <person name="Lluch J."/>
            <person name="Castinel A."/>
            <person name="Donnadieu C."/>
            <person name="Desvignes T."/>
            <person name="Floi Bucao C."/>
            <person name="Jouanno E."/>
            <person name="Wen M."/>
            <person name="Mejri S."/>
            <person name="Dirks R."/>
            <person name="Jansen H."/>
            <person name="Henkel C."/>
            <person name="Chen W.J."/>
            <person name="Zahm M."/>
            <person name="Cabau C."/>
            <person name="Klopp C."/>
            <person name="Thompson A.W."/>
            <person name="Robinson-Rechavi M."/>
            <person name="Braasch I."/>
            <person name="Lecointre G."/>
            <person name="Bobe J."/>
            <person name="Postlethwait J.H."/>
            <person name="Berthelot C."/>
            <person name="Roest Crollius H."/>
            <person name="Guiguen Y."/>
        </authorList>
    </citation>
    <scope>NUCLEOTIDE SEQUENCE</scope>
    <source>
        <strain evidence="2">NC1722</strain>
    </source>
</reference>
<gene>
    <name evidence="2" type="ORF">AAFF_G00416130</name>
</gene>
<organism evidence="2 3">
    <name type="scientific">Aldrovandia affinis</name>
    <dbReference type="NCBI Taxonomy" id="143900"/>
    <lineage>
        <taxon>Eukaryota</taxon>
        <taxon>Metazoa</taxon>
        <taxon>Chordata</taxon>
        <taxon>Craniata</taxon>
        <taxon>Vertebrata</taxon>
        <taxon>Euteleostomi</taxon>
        <taxon>Actinopterygii</taxon>
        <taxon>Neopterygii</taxon>
        <taxon>Teleostei</taxon>
        <taxon>Notacanthiformes</taxon>
        <taxon>Halosauridae</taxon>
        <taxon>Aldrovandia</taxon>
    </lineage>
</organism>
<dbReference type="AlphaFoldDB" id="A0AAD7SCN8"/>
<accession>A0AAD7SCN8</accession>
<feature type="region of interest" description="Disordered" evidence="1">
    <location>
        <begin position="53"/>
        <end position="110"/>
    </location>
</feature>
<feature type="compositionally biased region" description="Basic and acidic residues" evidence="1">
    <location>
        <begin position="57"/>
        <end position="72"/>
    </location>
</feature>
<dbReference type="EMBL" id="JAINUG010000086">
    <property type="protein sequence ID" value="KAJ8398946.1"/>
    <property type="molecule type" value="Genomic_DNA"/>
</dbReference>
<evidence type="ECO:0000313" key="3">
    <source>
        <dbReference type="Proteomes" id="UP001221898"/>
    </source>
</evidence>
<keyword evidence="3" id="KW-1185">Reference proteome</keyword>
<sequence>MERDQNGLQEKLWTLVGRYPTECWLRMVTCTGVMWTSSGGEFALHLNSHQCLLGAGDHPEDPPRRHLPDSAARRPSSVVSRKLIHKPPPTHSPSESTVRRRPWLKRKLGM</sequence>
<feature type="compositionally biased region" description="Basic residues" evidence="1">
    <location>
        <begin position="99"/>
        <end position="110"/>
    </location>
</feature>
<dbReference type="Proteomes" id="UP001221898">
    <property type="component" value="Unassembled WGS sequence"/>
</dbReference>
<evidence type="ECO:0000313" key="2">
    <source>
        <dbReference type="EMBL" id="KAJ8398946.1"/>
    </source>
</evidence>
<comment type="caution">
    <text evidence="2">The sequence shown here is derived from an EMBL/GenBank/DDBJ whole genome shotgun (WGS) entry which is preliminary data.</text>
</comment>
<protein>
    <submittedName>
        <fullName evidence="2">Uncharacterized protein</fullName>
    </submittedName>
</protein>
<name>A0AAD7SCN8_9TELE</name>
<evidence type="ECO:0000256" key="1">
    <source>
        <dbReference type="SAM" id="MobiDB-lite"/>
    </source>
</evidence>